<evidence type="ECO:0000313" key="1">
    <source>
        <dbReference type="EMBL" id="VDP16859.1"/>
    </source>
</evidence>
<dbReference type="EMBL" id="UZAH01031643">
    <property type="protein sequence ID" value="VDP16859.1"/>
    <property type="molecule type" value="Genomic_DNA"/>
</dbReference>
<accession>A0A183GCD4</accession>
<evidence type="ECO:0000313" key="2">
    <source>
        <dbReference type="Proteomes" id="UP000050761"/>
    </source>
</evidence>
<organism evidence="2 3">
    <name type="scientific">Heligmosomoides polygyrus</name>
    <name type="common">Parasitic roundworm</name>
    <dbReference type="NCBI Taxonomy" id="6339"/>
    <lineage>
        <taxon>Eukaryota</taxon>
        <taxon>Metazoa</taxon>
        <taxon>Ecdysozoa</taxon>
        <taxon>Nematoda</taxon>
        <taxon>Chromadorea</taxon>
        <taxon>Rhabditida</taxon>
        <taxon>Rhabditina</taxon>
        <taxon>Rhabditomorpha</taxon>
        <taxon>Strongyloidea</taxon>
        <taxon>Heligmosomidae</taxon>
        <taxon>Heligmosomoides</taxon>
    </lineage>
</organism>
<dbReference type="Proteomes" id="UP000050761">
    <property type="component" value="Unassembled WGS sequence"/>
</dbReference>
<accession>A0A3P8EYE8</accession>
<dbReference type="AlphaFoldDB" id="A0A183GCD4"/>
<dbReference type="WBParaSite" id="HPBE_0001982401-mRNA-1">
    <property type="protein sequence ID" value="HPBE_0001982401-mRNA-1"/>
    <property type="gene ID" value="HPBE_0001982401"/>
</dbReference>
<name>A0A183GCD4_HELPZ</name>
<proteinExistence type="predicted"/>
<reference evidence="3" key="2">
    <citation type="submission" date="2019-09" db="UniProtKB">
        <authorList>
            <consortium name="WormBaseParasite"/>
        </authorList>
    </citation>
    <scope>IDENTIFICATION</scope>
</reference>
<sequence length="175" mass="19641">MALDDVADGLMAGNRRVERTERVRLSKLKTVSAITMRASKVVLTKQTRIGKEARLATTAVTDRVPLSSVMCVVEDNAAHATMCFARIPDVIEEGAFAISDTVLFCLRQSINPERKEVVIRICGKDTTHGIDEKTLGFLGYWWLRKADGAREVASNFREQKLVVHCPVDWEFIYAR</sequence>
<gene>
    <name evidence="1" type="ORF">HPBE_LOCUS19823</name>
</gene>
<evidence type="ECO:0000313" key="3">
    <source>
        <dbReference type="WBParaSite" id="HPBE_0001982401-mRNA-1"/>
    </source>
</evidence>
<reference evidence="1 2" key="1">
    <citation type="submission" date="2018-11" db="EMBL/GenBank/DDBJ databases">
        <authorList>
            <consortium name="Pathogen Informatics"/>
        </authorList>
    </citation>
    <scope>NUCLEOTIDE SEQUENCE [LARGE SCALE GENOMIC DNA]</scope>
</reference>
<protein>
    <submittedName>
        <fullName evidence="3">BAH domain-containing protein</fullName>
    </submittedName>
</protein>
<keyword evidence="2" id="KW-1185">Reference proteome</keyword>